<accession>A0ACB9T079</accession>
<evidence type="ECO:0000313" key="1">
    <source>
        <dbReference type="EMBL" id="KAI4460161.1"/>
    </source>
</evidence>
<dbReference type="Proteomes" id="UP001056778">
    <property type="component" value="Chromosome 6"/>
</dbReference>
<evidence type="ECO:0000313" key="2">
    <source>
        <dbReference type="Proteomes" id="UP001056778"/>
    </source>
</evidence>
<protein>
    <submittedName>
        <fullName evidence="1">Transposable element tc3 transposase-like protein</fullName>
    </submittedName>
</protein>
<gene>
    <name evidence="1" type="ORF">MML48_6g00004785</name>
</gene>
<sequence>MVNVEEYSNNDLLNLFYRHGECGRIVRRTCRLFNERYPDLPTMTPEKFGRIETRFIATGNVRATQNNLKPVTDNEDNMVNVLAFFKLIRGNIKKKHGMHPFSEITVHGLRLGDEARRVNFCEFMILKMIEGPGFLHQIMWTDESKFSRQGITNRQNTHYWAQDNPHVIREHNHQDRFSFNVFCLIMDNTVAYQV</sequence>
<organism evidence="1 2">
    <name type="scientific">Holotrichia oblita</name>
    <name type="common">Chafer beetle</name>
    <dbReference type="NCBI Taxonomy" id="644536"/>
    <lineage>
        <taxon>Eukaryota</taxon>
        <taxon>Metazoa</taxon>
        <taxon>Ecdysozoa</taxon>
        <taxon>Arthropoda</taxon>
        <taxon>Hexapoda</taxon>
        <taxon>Insecta</taxon>
        <taxon>Pterygota</taxon>
        <taxon>Neoptera</taxon>
        <taxon>Endopterygota</taxon>
        <taxon>Coleoptera</taxon>
        <taxon>Polyphaga</taxon>
        <taxon>Scarabaeiformia</taxon>
        <taxon>Scarabaeidae</taxon>
        <taxon>Melolonthinae</taxon>
        <taxon>Holotrichia</taxon>
    </lineage>
</organism>
<proteinExistence type="predicted"/>
<comment type="caution">
    <text evidence="1">The sequence shown here is derived from an EMBL/GenBank/DDBJ whole genome shotgun (WGS) entry which is preliminary data.</text>
</comment>
<dbReference type="EMBL" id="CM043020">
    <property type="protein sequence ID" value="KAI4460161.1"/>
    <property type="molecule type" value="Genomic_DNA"/>
</dbReference>
<reference evidence="1" key="1">
    <citation type="submission" date="2022-04" db="EMBL/GenBank/DDBJ databases">
        <title>Chromosome-scale genome assembly of Holotrichia oblita Faldermann.</title>
        <authorList>
            <person name="Rongchong L."/>
        </authorList>
    </citation>
    <scope>NUCLEOTIDE SEQUENCE</scope>
    <source>
        <strain evidence="1">81SQS9</strain>
    </source>
</reference>
<keyword evidence="2" id="KW-1185">Reference proteome</keyword>
<name>A0ACB9T079_HOLOL</name>